<organism evidence="4 5">
    <name type="scientific">Mediterraneibacter catenae</name>
    <dbReference type="NCBI Taxonomy" id="2594882"/>
    <lineage>
        <taxon>Bacteria</taxon>
        <taxon>Bacillati</taxon>
        <taxon>Bacillota</taxon>
        <taxon>Clostridia</taxon>
        <taxon>Lachnospirales</taxon>
        <taxon>Lachnospiraceae</taxon>
        <taxon>Mediterraneibacter</taxon>
    </lineage>
</organism>
<protein>
    <recommendedName>
        <fullName evidence="6">Cohesin domain-containing protein</fullName>
    </recommendedName>
</protein>
<evidence type="ECO:0000256" key="1">
    <source>
        <dbReference type="SAM" id="MobiDB-lite"/>
    </source>
</evidence>
<gene>
    <name evidence="4" type="ORF">FNY66_14045</name>
</gene>
<feature type="compositionally biased region" description="Acidic residues" evidence="1">
    <location>
        <begin position="409"/>
        <end position="456"/>
    </location>
</feature>
<reference evidence="4" key="1">
    <citation type="submission" date="2019-07" db="EMBL/GenBank/DDBJ databases">
        <authorList>
            <person name="Wongkuna S."/>
            <person name="Scaria J."/>
        </authorList>
    </citation>
    <scope>NUCLEOTIDE SEQUENCE [LARGE SCALE GENOMIC DNA]</scope>
    <source>
        <strain evidence="4">SW178</strain>
    </source>
</reference>
<dbReference type="OrthoDB" id="2020989at2"/>
<keyword evidence="2" id="KW-0472">Membrane</keyword>
<sequence>MKVLKKFAGLILAVCLMVPMIGTVAFAAEGVLMFSDPSAKVGDNVDIDLVVQSSSGETVGDVEVNMTYDPTALEFVSGDGFTADGSGALTYTGTGDGAELRKTMTFRALKTGEAKINVNSTTASLASDEALELREGSSTVTIAAADDGTTSVEPSGTSAAGETTDIVVTVNGTDYNFSEAFTTNDIPDGYSETTMTFNGEERKFVANEAGITLGYLVDASGAGSFFMFNSEDATFSPYIEISISDTTSIVPLNNAEAVTLPDSYQQVELTVQDQQYPAWSDPMSPRYYVIYALNTRTGDSALYQYDTDDGTYQYFVQPNTETTEDSGSALPGRLGQLISDHILLVLIALAIVILILFILMIVFLVKLVHRNQELDDLYDEYDIPYDDEEEEKKVEKKSNKKKNRKPVVEEPEESDDYEDDDYDDYEDDEDDDDYEDDDDDYDYDYEDDDYDDEEEEVTTRKKKGNTSSDDDYDINFIDL</sequence>
<evidence type="ECO:0008006" key="6">
    <source>
        <dbReference type="Google" id="ProtNLM"/>
    </source>
</evidence>
<feature type="chain" id="PRO_5024387476" description="Cohesin domain-containing protein" evidence="3">
    <location>
        <begin position="28"/>
        <end position="479"/>
    </location>
</feature>
<feature type="region of interest" description="Disordered" evidence="1">
    <location>
        <begin position="388"/>
        <end position="479"/>
    </location>
</feature>
<comment type="caution">
    <text evidence="4">The sequence shown here is derived from an EMBL/GenBank/DDBJ whole genome shotgun (WGS) entry which is preliminary data.</text>
</comment>
<dbReference type="Proteomes" id="UP000322025">
    <property type="component" value="Unassembled WGS sequence"/>
</dbReference>
<evidence type="ECO:0000256" key="3">
    <source>
        <dbReference type="SAM" id="SignalP"/>
    </source>
</evidence>
<keyword evidence="2" id="KW-1133">Transmembrane helix</keyword>
<feature type="transmembrane region" description="Helical" evidence="2">
    <location>
        <begin position="342"/>
        <end position="365"/>
    </location>
</feature>
<dbReference type="EMBL" id="VMSO01000029">
    <property type="protein sequence ID" value="KAA8500331.1"/>
    <property type="molecule type" value="Genomic_DNA"/>
</dbReference>
<accession>A0A5M9HY38</accession>
<dbReference type="CDD" id="cd08547">
    <property type="entry name" value="Type_II_cohesin"/>
    <property type="match status" value="1"/>
</dbReference>
<evidence type="ECO:0000313" key="5">
    <source>
        <dbReference type="Proteomes" id="UP000322025"/>
    </source>
</evidence>
<proteinExistence type="predicted"/>
<dbReference type="GO" id="GO:0030246">
    <property type="term" value="F:carbohydrate binding"/>
    <property type="evidence" value="ECO:0007669"/>
    <property type="project" value="InterPro"/>
</dbReference>
<evidence type="ECO:0000313" key="4">
    <source>
        <dbReference type="EMBL" id="KAA8500331.1"/>
    </source>
</evidence>
<dbReference type="AlphaFoldDB" id="A0A5M9HY38"/>
<dbReference type="InterPro" id="IPR008965">
    <property type="entry name" value="CBM2/CBM3_carb-bd_dom_sf"/>
</dbReference>
<dbReference type="RefSeq" id="WP_150311551.1">
    <property type="nucleotide sequence ID" value="NZ_VMSO01000029.1"/>
</dbReference>
<keyword evidence="2" id="KW-0812">Transmembrane</keyword>
<feature type="signal peptide" evidence="3">
    <location>
        <begin position="1"/>
        <end position="27"/>
    </location>
</feature>
<dbReference type="SUPFAM" id="SSF49384">
    <property type="entry name" value="Carbohydrate-binding domain"/>
    <property type="match status" value="1"/>
</dbReference>
<name>A0A5M9HY38_9FIRM</name>
<keyword evidence="3" id="KW-0732">Signal</keyword>
<keyword evidence="5" id="KW-1185">Reference proteome</keyword>
<evidence type="ECO:0000256" key="2">
    <source>
        <dbReference type="SAM" id="Phobius"/>
    </source>
</evidence>
<dbReference type="Gene3D" id="2.60.40.680">
    <property type="match status" value="1"/>
</dbReference>